<evidence type="ECO:0000259" key="1">
    <source>
        <dbReference type="PROSITE" id="PS50883"/>
    </source>
</evidence>
<accession>A0A1T4UAZ9</accession>
<gene>
    <name evidence="2" type="ORF">SAMN02745132_01272</name>
</gene>
<reference evidence="3" key="1">
    <citation type="submission" date="2017-02" db="EMBL/GenBank/DDBJ databases">
        <authorList>
            <person name="Varghese N."/>
            <person name="Submissions S."/>
        </authorList>
    </citation>
    <scope>NUCLEOTIDE SEQUENCE [LARGE SCALE GENOMIC DNA]</scope>
    <source>
        <strain evidence="3">DSM 22720</strain>
    </source>
</reference>
<dbReference type="SMART" id="SM00052">
    <property type="entry name" value="EAL"/>
    <property type="match status" value="1"/>
</dbReference>
<dbReference type="InterPro" id="IPR050706">
    <property type="entry name" value="Cyclic-di-GMP_PDE-like"/>
</dbReference>
<proteinExistence type="predicted"/>
<dbReference type="EMBL" id="FUXU01000010">
    <property type="protein sequence ID" value="SKA49942.1"/>
    <property type="molecule type" value="Genomic_DNA"/>
</dbReference>
<dbReference type="AlphaFoldDB" id="A0A1T4UAZ9"/>
<dbReference type="PROSITE" id="PS50883">
    <property type="entry name" value="EAL"/>
    <property type="match status" value="1"/>
</dbReference>
<dbReference type="Pfam" id="PF00563">
    <property type="entry name" value="EAL"/>
    <property type="match status" value="1"/>
</dbReference>
<dbReference type="Gene3D" id="3.20.20.450">
    <property type="entry name" value="EAL domain"/>
    <property type="match status" value="1"/>
</dbReference>
<dbReference type="OrthoDB" id="9804751at2"/>
<dbReference type="InterPro" id="IPR001633">
    <property type="entry name" value="EAL_dom"/>
</dbReference>
<dbReference type="InterPro" id="IPR035919">
    <property type="entry name" value="EAL_sf"/>
</dbReference>
<evidence type="ECO:0000313" key="3">
    <source>
        <dbReference type="Proteomes" id="UP000190162"/>
    </source>
</evidence>
<keyword evidence="3" id="KW-1185">Reference proteome</keyword>
<dbReference type="SUPFAM" id="SSF141868">
    <property type="entry name" value="EAL domain-like"/>
    <property type="match status" value="1"/>
</dbReference>
<sequence length="204" mass="23234">MSSRIARQAIFDRQHNVVAYELLFREGQSDCFPCVPSRYATQSVLDILFCQGLQPISLSDNKPVFINFGFESLVDGTALQYPKDSLIVEVLEDCEPNAALFSALTTLKSHGYKIAFDDFVPSERWLSFIPLADIIKLDFQQLSFMEIEAFVNEYRNALSFQLLAEKVETKAEYEFAFDLGFDLFQGYQLSKPERLEHAEASKVA</sequence>
<evidence type="ECO:0000313" key="2">
    <source>
        <dbReference type="EMBL" id="SKA49942.1"/>
    </source>
</evidence>
<name>A0A1T4UAZ9_9GAMM</name>
<dbReference type="PANTHER" id="PTHR33121">
    <property type="entry name" value="CYCLIC DI-GMP PHOSPHODIESTERASE PDEF"/>
    <property type="match status" value="1"/>
</dbReference>
<protein>
    <submittedName>
        <fullName evidence="2">EAL domain-containing protein</fullName>
    </submittedName>
</protein>
<dbReference type="PANTHER" id="PTHR33121:SF76">
    <property type="entry name" value="SIGNALING PROTEIN"/>
    <property type="match status" value="1"/>
</dbReference>
<feature type="domain" description="EAL" evidence="1">
    <location>
        <begin position="1"/>
        <end position="204"/>
    </location>
</feature>
<dbReference type="GO" id="GO:0071111">
    <property type="term" value="F:cyclic-guanylate-specific phosphodiesterase activity"/>
    <property type="evidence" value="ECO:0007669"/>
    <property type="project" value="InterPro"/>
</dbReference>
<dbReference type="RefSeq" id="WP_078751713.1">
    <property type="nucleotide sequence ID" value="NZ_FUXU01000010.1"/>
</dbReference>
<dbReference type="Proteomes" id="UP000190162">
    <property type="component" value="Unassembled WGS sequence"/>
</dbReference>
<organism evidence="2 3">
    <name type="scientific">Enterovibrio nigricans DSM 22720</name>
    <dbReference type="NCBI Taxonomy" id="1121868"/>
    <lineage>
        <taxon>Bacteria</taxon>
        <taxon>Pseudomonadati</taxon>
        <taxon>Pseudomonadota</taxon>
        <taxon>Gammaproteobacteria</taxon>
        <taxon>Vibrionales</taxon>
        <taxon>Vibrionaceae</taxon>
        <taxon>Enterovibrio</taxon>
    </lineage>
</organism>